<gene>
    <name evidence="1" type="primary">S</name>
</gene>
<sequence>MLMLLSGFLVSLLVLQVALILLTTILTIPQ</sequence>
<evidence type="ECO:0000313" key="1">
    <source>
        <dbReference type="EMBL" id="AGP15115.1"/>
    </source>
</evidence>
<name>U5KAB7_HBV</name>
<protein>
    <submittedName>
        <fullName evidence="1">S protein</fullName>
    </submittedName>
</protein>
<proteinExistence type="predicted"/>
<reference evidence="1" key="1">
    <citation type="submission" date="2013-05" db="EMBL/GenBank/DDBJ databases">
        <title>A cohort of patients with chronic hepatitis B from Changzheng hospital, Shanghai, China.</title>
        <authorList>
            <person name="Pu R."/>
            <person name="Yin J."/>
            <person name="Cao G."/>
        </authorList>
    </citation>
    <scope>NUCLEOTIDE SEQUENCE</scope>
    <source>
        <strain evidence="1">3323</strain>
    </source>
</reference>
<accession>U5KAB7</accession>
<organismHost>
    <name type="scientific">Pan troglodytes</name>
    <name type="common">Chimpanzee</name>
    <dbReference type="NCBI Taxonomy" id="9598"/>
</organismHost>
<dbReference type="EMBL" id="KF169578">
    <property type="protein sequence ID" value="AGP15115.1"/>
    <property type="molecule type" value="Genomic_DNA"/>
</dbReference>
<feature type="non-terminal residue" evidence="1">
    <location>
        <position position="30"/>
    </location>
</feature>
<organism evidence="1">
    <name type="scientific">Hepatitis B virus</name>
    <name type="common">HBV</name>
    <dbReference type="NCBI Taxonomy" id="10407"/>
    <lineage>
        <taxon>Viruses</taxon>
        <taxon>Riboviria</taxon>
        <taxon>Pararnavirae</taxon>
        <taxon>Artverviricota</taxon>
        <taxon>Revtraviricetes</taxon>
        <taxon>Blubervirales</taxon>
        <taxon>Hepadnaviridae</taxon>
        <taxon>Orthohepadnavirus</taxon>
        <taxon>Orthohepadnavirus hominoidei</taxon>
    </lineage>
</organism>
<organismHost>
    <name type="scientific">Homo sapiens</name>
    <name type="common">Human</name>
    <dbReference type="NCBI Taxonomy" id="9606"/>
</organismHost>